<accession>A0A7U3UN20</accession>
<reference evidence="2 3" key="4">
    <citation type="journal article" date="2020" name="Sci. Rep.">
        <title>beta-carboline chemical signals induce reveromycin production through a LuxR family regulator in Streptomyces sp. SN-593.</title>
        <authorList>
            <person name="Panthee S."/>
            <person name="Kito N."/>
            <person name="Hayashi T."/>
            <person name="Shimizu T."/>
            <person name="Ishikawa J."/>
            <person name="Hamamoto H."/>
            <person name="Osada H."/>
            <person name="Takahashi S."/>
        </authorList>
    </citation>
    <scope>NUCLEOTIDE SEQUENCE [LARGE SCALE GENOMIC DNA]</scope>
    <source>
        <strain evidence="2 3">SN-593</strain>
    </source>
</reference>
<dbReference type="EMBL" id="AP018365">
    <property type="protein sequence ID" value="BBA97275.1"/>
    <property type="molecule type" value="Genomic_DNA"/>
</dbReference>
<evidence type="ECO:0000256" key="1">
    <source>
        <dbReference type="SAM" id="MobiDB-lite"/>
    </source>
</evidence>
<dbReference type="InterPro" id="IPR007325">
    <property type="entry name" value="KFase/CYL"/>
</dbReference>
<dbReference type="RefSeq" id="WP_272933072.1">
    <property type="nucleotide sequence ID" value="NZ_AP018365.1"/>
</dbReference>
<proteinExistence type="predicted"/>
<reference evidence="2 3" key="2">
    <citation type="journal article" date="2011" name="J. Antibiot.">
        <title>Furaquinocins I and J: novel polyketide isoprenoid hybrid compounds from Streptomyces reveromyceticus SN-593.</title>
        <authorList>
            <person name="Panthee S."/>
            <person name="Takahashi S."/>
            <person name="Takagi H."/>
            <person name="Nogawa T."/>
            <person name="Oowada E."/>
            <person name="Uramoto M."/>
            <person name="Osada H."/>
        </authorList>
    </citation>
    <scope>NUCLEOTIDE SEQUENCE [LARGE SCALE GENOMIC DNA]</scope>
    <source>
        <strain evidence="2 3">SN-593</strain>
    </source>
</reference>
<dbReference type="AlphaFoldDB" id="A0A7U3UN20"/>
<name>A0A7U3UN20_9ACTN</name>
<dbReference type="PANTHER" id="PTHR34861">
    <property type="match status" value="1"/>
</dbReference>
<feature type="region of interest" description="Disordered" evidence="1">
    <location>
        <begin position="1"/>
        <end position="40"/>
    </location>
</feature>
<reference evidence="2 3" key="3">
    <citation type="journal article" date="2011" name="Nat. Chem. Biol.">
        <title>Reveromycin A biosynthesis uses RevG and RevJ for stereospecific spiroacetal formation.</title>
        <authorList>
            <person name="Takahashi S."/>
            <person name="Toyoda A."/>
            <person name="Sekiyama Y."/>
            <person name="Takagi H."/>
            <person name="Nogawa T."/>
            <person name="Uramoto M."/>
            <person name="Suzuki R."/>
            <person name="Koshino H."/>
            <person name="Kumano T."/>
            <person name="Panthee S."/>
            <person name="Dairi T."/>
            <person name="Ishikawa J."/>
            <person name="Ikeda H."/>
            <person name="Sakaki Y."/>
            <person name="Osada H."/>
        </authorList>
    </citation>
    <scope>NUCLEOTIDE SEQUENCE [LARGE SCALE GENOMIC DNA]</scope>
    <source>
        <strain evidence="2 3">SN-593</strain>
    </source>
</reference>
<dbReference type="SUPFAM" id="SSF102198">
    <property type="entry name" value="Putative cyclase"/>
    <property type="match status" value="1"/>
</dbReference>
<gene>
    <name evidence="2" type="ORF">RVR_2940</name>
</gene>
<sequence length="320" mass="32186">MPSNDPTHAAATGTVTDPAHGAATDAVTDPTHGAATDAVTDPTHGAATAAVTTALLAGIARGVRTVDLGQPLFTGMPCSPNHPGFRMALTRRHGDTLRPDGGSASSELIVTGGHVGTHIDALAHVSHDGRLHGGVDAAAAQAGGSFARHGAEHIPPLVTRAVLLDVAAVHGVDVLPAGYGVTRQDLADAAERAGVLPGPGDVALVRTGWARTFADPVAYLGHASGVPGVTVEAAGWLAARAVAATGADTTAYEQIPAGDGHRVLPVHRLLLVEHGIYLMEHLNLEQAAAEGLTEFVIVVAPLRIVGGTGSPIRPVAVVGA</sequence>
<evidence type="ECO:0000313" key="2">
    <source>
        <dbReference type="EMBL" id="BBA97275.1"/>
    </source>
</evidence>
<dbReference type="Pfam" id="PF04199">
    <property type="entry name" value="Cyclase"/>
    <property type="match status" value="1"/>
</dbReference>
<keyword evidence="3" id="KW-1185">Reference proteome</keyword>
<organism evidence="2 3">
    <name type="scientific">Actinacidiphila reveromycinica</name>
    <dbReference type="NCBI Taxonomy" id="659352"/>
    <lineage>
        <taxon>Bacteria</taxon>
        <taxon>Bacillati</taxon>
        <taxon>Actinomycetota</taxon>
        <taxon>Actinomycetes</taxon>
        <taxon>Kitasatosporales</taxon>
        <taxon>Streptomycetaceae</taxon>
        <taxon>Actinacidiphila</taxon>
    </lineage>
</organism>
<dbReference type="KEGG" id="arev:RVR_2940"/>
<protein>
    <submittedName>
        <fullName evidence="2">Putative cyclase</fullName>
    </submittedName>
</protein>
<dbReference type="PANTHER" id="PTHR34861:SF10">
    <property type="entry name" value="CYCLASE"/>
    <property type="match status" value="1"/>
</dbReference>
<dbReference type="InterPro" id="IPR037175">
    <property type="entry name" value="KFase_sf"/>
</dbReference>
<dbReference type="Proteomes" id="UP000595703">
    <property type="component" value="Chromosome"/>
</dbReference>
<evidence type="ECO:0000313" key="3">
    <source>
        <dbReference type="Proteomes" id="UP000595703"/>
    </source>
</evidence>
<dbReference type="GO" id="GO:0004061">
    <property type="term" value="F:arylformamidase activity"/>
    <property type="evidence" value="ECO:0007669"/>
    <property type="project" value="InterPro"/>
</dbReference>
<dbReference type="Gene3D" id="3.50.30.50">
    <property type="entry name" value="Putative cyclase"/>
    <property type="match status" value="1"/>
</dbReference>
<dbReference type="GO" id="GO:0019441">
    <property type="term" value="P:L-tryptophan catabolic process to kynurenine"/>
    <property type="evidence" value="ECO:0007669"/>
    <property type="project" value="InterPro"/>
</dbReference>
<reference evidence="2 3" key="1">
    <citation type="journal article" date="2010" name="J. Bacteriol.">
        <title>Biochemical characterization of a novel indole prenyltransferase from Streptomyces sp. SN-593.</title>
        <authorList>
            <person name="Takahashi S."/>
            <person name="Takagi H."/>
            <person name="Toyoda A."/>
            <person name="Uramoto M."/>
            <person name="Nogawa T."/>
            <person name="Ueki M."/>
            <person name="Sakaki Y."/>
            <person name="Osada H."/>
        </authorList>
    </citation>
    <scope>NUCLEOTIDE SEQUENCE [LARGE SCALE GENOMIC DNA]</scope>
    <source>
        <strain evidence="2 3">SN-593</strain>
    </source>
</reference>